<dbReference type="PANTHER" id="PTHR37302:SF1">
    <property type="entry name" value="PROTEIN DINB"/>
    <property type="match status" value="1"/>
</dbReference>
<evidence type="ECO:0000256" key="2">
    <source>
        <dbReference type="ARBA" id="ARBA00022723"/>
    </source>
</evidence>
<gene>
    <name evidence="3" type="ORF">KDX31_03785</name>
</gene>
<dbReference type="PANTHER" id="PTHR37302">
    <property type="entry name" value="SLR1116 PROTEIN"/>
    <property type="match status" value="1"/>
</dbReference>
<dbReference type="InterPro" id="IPR034660">
    <property type="entry name" value="DinB/YfiT-like"/>
</dbReference>
<keyword evidence="2" id="KW-0479">Metal-binding</keyword>
<dbReference type="Gene3D" id="1.20.120.450">
    <property type="entry name" value="dinb family like domain"/>
    <property type="match status" value="1"/>
</dbReference>
<name>A0ABY5GWG4_9GAMM</name>
<evidence type="ECO:0000313" key="4">
    <source>
        <dbReference type="Proteomes" id="UP001059950"/>
    </source>
</evidence>
<evidence type="ECO:0000256" key="1">
    <source>
        <dbReference type="ARBA" id="ARBA00008635"/>
    </source>
</evidence>
<organism evidence="3 4">
    <name type="scientific">Amphritea atlantica</name>
    <dbReference type="NCBI Taxonomy" id="355243"/>
    <lineage>
        <taxon>Bacteria</taxon>
        <taxon>Pseudomonadati</taxon>
        <taxon>Pseudomonadota</taxon>
        <taxon>Gammaproteobacteria</taxon>
        <taxon>Oceanospirillales</taxon>
        <taxon>Oceanospirillaceae</taxon>
        <taxon>Amphritea</taxon>
    </lineage>
</organism>
<sequence length="166" mass="18895">MRQTEVLTRYKAWADELILSALSSLPDTELTAPRPIVFGNLLRTLNHAYQMDHVWKCHLLGKPHGLTTRNPKECPELKELIVGQRSIDEWYVNYADATAENELEEIVEFEFIGGGTGKMNRRDILVHVVNHTTYHRGHVAGILYQLNVSPPVTDFPVFLRDISDGT</sequence>
<accession>A0ABY5GWG4</accession>
<keyword evidence="4" id="KW-1185">Reference proteome</keyword>
<comment type="similarity">
    <text evidence="1">Belongs to the DinB family.</text>
</comment>
<dbReference type="SUPFAM" id="SSF109854">
    <property type="entry name" value="DinB/YfiT-like putative metalloenzymes"/>
    <property type="match status" value="1"/>
</dbReference>
<dbReference type="InterPro" id="IPR007837">
    <property type="entry name" value="DinB"/>
</dbReference>
<evidence type="ECO:0000313" key="3">
    <source>
        <dbReference type="EMBL" id="UTW04148.1"/>
    </source>
</evidence>
<dbReference type="EMBL" id="CP073344">
    <property type="protein sequence ID" value="UTW04148.1"/>
    <property type="molecule type" value="Genomic_DNA"/>
</dbReference>
<dbReference type="Proteomes" id="UP001059950">
    <property type="component" value="Chromosome"/>
</dbReference>
<protein>
    <submittedName>
        <fullName evidence="3">DinB family protein</fullName>
    </submittedName>
</protein>
<reference evidence="3" key="1">
    <citation type="submission" date="2021-04" db="EMBL/GenBank/DDBJ databases">
        <title>Oceanospirillales bacteria with DddD are important DMSP degraders in coastal seawater.</title>
        <authorList>
            <person name="Liu J."/>
        </authorList>
    </citation>
    <scope>NUCLEOTIDE SEQUENCE</scope>
    <source>
        <strain evidence="3">GY6</strain>
    </source>
</reference>
<proteinExistence type="inferred from homology"/>
<dbReference type="Pfam" id="PF05163">
    <property type="entry name" value="DinB"/>
    <property type="match status" value="1"/>
</dbReference>